<accession>A0A847SLU8</accession>
<dbReference type="Pfam" id="PF14667">
    <property type="entry name" value="Polysacc_synt_C"/>
    <property type="match status" value="1"/>
</dbReference>
<keyword evidence="4" id="KW-1185">Reference proteome</keyword>
<dbReference type="InterPro" id="IPR036291">
    <property type="entry name" value="NAD(P)-bd_dom_sf"/>
</dbReference>
<dbReference type="InterPro" id="IPR011051">
    <property type="entry name" value="RmlC_Cupin_sf"/>
</dbReference>
<dbReference type="GO" id="GO:0006096">
    <property type="term" value="P:glycolytic process"/>
    <property type="evidence" value="ECO:0007669"/>
    <property type="project" value="UniProtKB-UniPathway"/>
</dbReference>
<dbReference type="InterPro" id="IPR029303">
    <property type="entry name" value="CapF_C"/>
</dbReference>
<dbReference type="InterPro" id="IPR014710">
    <property type="entry name" value="RmlC-like_jellyroll"/>
</dbReference>
<dbReference type="EMBL" id="JABAHZ010000002">
    <property type="protein sequence ID" value="NLR78608.1"/>
    <property type="molecule type" value="Genomic_DNA"/>
</dbReference>
<dbReference type="AlphaFoldDB" id="A0A847SLU8"/>
<protein>
    <submittedName>
        <fullName evidence="3">SDR family oxidoreductase</fullName>
    </submittedName>
</protein>
<dbReference type="InterPro" id="IPR050177">
    <property type="entry name" value="Lipid_A_modif_metabolic_enz"/>
</dbReference>
<proteinExistence type="predicted"/>
<dbReference type="Gene3D" id="2.60.120.10">
    <property type="entry name" value="Jelly Rolls"/>
    <property type="match status" value="1"/>
</dbReference>
<dbReference type="SUPFAM" id="SSF51182">
    <property type="entry name" value="RmlC-like cupins"/>
    <property type="match status" value="1"/>
</dbReference>
<organism evidence="3 4">
    <name type="scientific">Chitinophaga eiseniae</name>
    <dbReference type="NCBI Taxonomy" id="634771"/>
    <lineage>
        <taxon>Bacteria</taxon>
        <taxon>Pseudomonadati</taxon>
        <taxon>Bacteroidota</taxon>
        <taxon>Chitinophagia</taxon>
        <taxon>Chitinophagales</taxon>
        <taxon>Chitinophagaceae</taxon>
        <taxon>Chitinophaga</taxon>
    </lineage>
</organism>
<dbReference type="Gene3D" id="3.40.50.720">
    <property type="entry name" value="NAD(P)-binding Rossmann-like Domain"/>
    <property type="match status" value="1"/>
</dbReference>
<feature type="domain" description="Capsular polysaccharide assembling protein CapF C-terminal" evidence="2">
    <location>
        <begin position="257"/>
        <end position="366"/>
    </location>
</feature>
<dbReference type="PANTHER" id="PTHR43245:SF55">
    <property type="entry name" value="NAD(P)-BINDING DOMAIN-CONTAINING PROTEIN"/>
    <property type="match status" value="1"/>
</dbReference>
<dbReference type="Pfam" id="PF01370">
    <property type="entry name" value="Epimerase"/>
    <property type="match status" value="1"/>
</dbReference>
<dbReference type="Proteomes" id="UP000552864">
    <property type="component" value="Unassembled WGS sequence"/>
</dbReference>
<dbReference type="PANTHER" id="PTHR43245">
    <property type="entry name" value="BIFUNCTIONAL POLYMYXIN RESISTANCE PROTEIN ARNA"/>
    <property type="match status" value="1"/>
</dbReference>
<evidence type="ECO:0000259" key="2">
    <source>
        <dbReference type="Pfam" id="PF14667"/>
    </source>
</evidence>
<gene>
    <name evidence="3" type="ORF">HGH91_08235</name>
</gene>
<reference evidence="3 4" key="1">
    <citation type="submission" date="2020-04" db="EMBL/GenBank/DDBJ databases">
        <authorList>
            <person name="Yin C."/>
        </authorList>
    </citation>
    <scope>NUCLEOTIDE SEQUENCE [LARGE SCALE GENOMIC DNA]</scope>
    <source>
        <strain evidence="3 4">Ak56</strain>
    </source>
</reference>
<evidence type="ECO:0000313" key="4">
    <source>
        <dbReference type="Proteomes" id="UP000552864"/>
    </source>
</evidence>
<feature type="domain" description="NAD-dependent epimerase/dehydratase" evidence="1">
    <location>
        <begin position="3"/>
        <end position="189"/>
    </location>
</feature>
<name>A0A847SLU8_9BACT</name>
<sequence length="370" mass="41854">MKVVVTGANGFIGRNLVAHLKQQKEVEVYEITRETPVNDYAGILKNAAVIYHLGGVNRPVHPDDFHTGNTLLTADILGHIKSNTFPSKIIISSSAQAEQDNPYGKSKLAAEELAKSFAKDNIHEVVLYRLPGIFGKWCKPNYNSVVATFCYNVARNIPLEIRDPAYQLTLSYVDDVVSAFLSHLDKPVRQSSFSFEDISTKFTITLGALAETITSFKEGRESLRLPINGDTLRKYLYSTYLTYLPENEFSYPMKLNVDNRGSLFEWIKHNAMGQIFISSTHPGITRGNHFHHTKTEKFLVIKGEAIIRFRKIDDEEVIEYPVNGEQPQVVDIPPGYTHNITNTGSSELITLFWANEMFDQNRPDTYFLQV</sequence>
<dbReference type="InterPro" id="IPR001509">
    <property type="entry name" value="Epimerase_deHydtase"/>
</dbReference>
<dbReference type="UniPathway" id="UPA00109">
    <property type="reaction ID" value="UER00181"/>
</dbReference>
<comment type="caution">
    <text evidence="3">The sequence shown here is derived from an EMBL/GenBank/DDBJ whole genome shotgun (WGS) entry which is preliminary data.</text>
</comment>
<evidence type="ECO:0000313" key="3">
    <source>
        <dbReference type="EMBL" id="NLR78608.1"/>
    </source>
</evidence>
<dbReference type="CDD" id="cd07007">
    <property type="entry name" value="cupin_CapF-like_C"/>
    <property type="match status" value="1"/>
</dbReference>
<dbReference type="SUPFAM" id="SSF51735">
    <property type="entry name" value="NAD(P)-binding Rossmann-fold domains"/>
    <property type="match status" value="1"/>
</dbReference>
<evidence type="ECO:0000259" key="1">
    <source>
        <dbReference type="Pfam" id="PF01370"/>
    </source>
</evidence>